<accession>A0A4R5ZVM8</accession>
<dbReference type="AlphaFoldDB" id="A0A4R5ZVM8"/>
<feature type="region of interest" description="Disordered" evidence="1">
    <location>
        <begin position="203"/>
        <end position="226"/>
    </location>
</feature>
<evidence type="ECO:0000256" key="1">
    <source>
        <dbReference type="SAM" id="MobiDB-lite"/>
    </source>
</evidence>
<dbReference type="OrthoDB" id="9795163at2"/>
<comment type="caution">
    <text evidence="2">The sequence shown here is derived from an EMBL/GenBank/DDBJ whole genome shotgun (WGS) entry which is preliminary data.</text>
</comment>
<keyword evidence="3" id="KW-1185">Reference proteome</keyword>
<proteinExistence type="predicted"/>
<dbReference type="RefSeq" id="WP_133397978.1">
    <property type="nucleotide sequence ID" value="NZ_SNAA01000022.1"/>
</dbReference>
<dbReference type="Pfam" id="PF09929">
    <property type="entry name" value="DUF2161"/>
    <property type="match status" value="1"/>
</dbReference>
<name>A0A4R5ZVM8_9RHOB</name>
<gene>
    <name evidence="2" type="ORF">E2L08_15330</name>
</gene>
<dbReference type="Proteomes" id="UP000295701">
    <property type="component" value="Unassembled WGS sequence"/>
</dbReference>
<evidence type="ECO:0000313" key="2">
    <source>
        <dbReference type="EMBL" id="TDL75110.1"/>
    </source>
</evidence>
<reference evidence="2 3" key="1">
    <citation type="submission" date="2019-03" db="EMBL/GenBank/DDBJ databases">
        <title>Primorskyibacter sp. SS33 isolated from sediments.</title>
        <authorList>
            <person name="Xunke S."/>
        </authorList>
    </citation>
    <scope>NUCLEOTIDE SEQUENCE [LARGE SCALE GENOMIC DNA]</scope>
    <source>
        <strain evidence="2 3">SS33</strain>
    </source>
</reference>
<sequence length="226" mass="24046">MSLRETDLYPPVKAFLQAQGYEVKGEVGAVDVVACRGAEPPVLVELKCAFSLALVHQGVARQALSDHVYLAVPPGKGRAQKANLALCRRLGLGMMTVRAADGLVTVLCDPAPYAPRRFPARTGRLLREFARLEGDPNTGGGQRRGLVTAYRQDAIRLARALCAGPARGADLARATGVAAATRMLADNHYGWFERVSRGVYGLSPRGRAEISPRGDHAPVDTPPGGP</sequence>
<feature type="compositionally biased region" description="Basic and acidic residues" evidence="1">
    <location>
        <begin position="206"/>
        <end position="218"/>
    </location>
</feature>
<dbReference type="EMBL" id="SNAA01000022">
    <property type="protein sequence ID" value="TDL75110.1"/>
    <property type="molecule type" value="Genomic_DNA"/>
</dbReference>
<dbReference type="InterPro" id="IPR018679">
    <property type="entry name" value="DUF2161"/>
</dbReference>
<evidence type="ECO:0008006" key="4">
    <source>
        <dbReference type="Google" id="ProtNLM"/>
    </source>
</evidence>
<evidence type="ECO:0000313" key="3">
    <source>
        <dbReference type="Proteomes" id="UP000295701"/>
    </source>
</evidence>
<organism evidence="2 3">
    <name type="scientific">Palleronia sediminis</name>
    <dbReference type="NCBI Taxonomy" id="2547833"/>
    <lineage>
        <taxon>Bacteria</taxon>
        <taxon>Pseudomonadati</taxon>
        <taxon>Pseudomonadota</taxon>
        <taxon>Alphaproteobacteria</taxon>
        <taxon>Rhodobacterales</taxon>
        <taxon>Roseobacteraceae</taxon>
        <taxon>Palleronia</taxon>
    </lineage>
</organism>
<protein>
    <recommendedName>
        <fullName evidence="4">DUF2161 domain-containing phosphodiesterase</fullName>
    </recommendedName>
</protein>